<evidence type="ECO:0000313" key="1">
    <source>
        <dbReference type="EMBL" id="CUH53891.1"/>
    </source>
</evidence>
<reference evidence="1 2" key="1">
    <citation type="submission" date="2015-09" db="EMBL/GenBank/DDBJ databases">
        <authorList>
            <consortium name="Swine Surveillance"/>
        </authorList>
    </citation>
    <scope>NUCLEOTIDE SEQUENCE [LARGE SCALE GENOMIC DNA]</scope>
    <source>
        <strain evidence="1 2">CECT 7688</strain>
    </source>
</reference>
<accession>A0A0P1ETI6</accession>
<dbReference type="SUPFAM" id="SSF53098">
    <property type="entry name" value="Ribonuclease H-like"/>
    <property type="match status" value="1"/>
</dbReference>
<dbReference type="STRING" id="321267.SHM7688_03360"/>
<evidence type="ECO:0000313" key="2">
    <source>
        <dbReference type="Proteomes" id="UP000054823"/>
    </source>
</evidence>
<dbReference type="EMBL" id="CYPW01000032">
    <property type="protein sequence ID" value="CUH53891.1"/>
    <property type="molecule type" value="Genomic_DNA"/>
</dbReference>
<sequence>MKTAIIFDTEYLTDAGALGRLWFGPEDPDPMLVQIGAVALSLEDDFEVLARYEAVVMPRDRQGMPCQATPYFEELTGVSNARIAQDGGTLQAGLDGLRDFAAGAPLWSWGKDELYALGVSCYLAGIAPPIPAHRFGNVRNLVLKAGMPQEDMARLSSNELGGYYGLPNQDARAHDAVDDALSIAVALRHLLQKSALRPEDFDRPVQAEGQAPRAVG</sequence>
<evidence type="ECO:0008006" key="3">
    <source>
        <dbReference type="Google" id="ProtNLM"/>
    </source>
</evidence>
<protein>
    <recommendedName>
        <fullName evidence="3">Exonuclease</fullName>
    </recommendedName>
</protein>
<dbReference type="OrthoDB" id="7362525at2"/>
<dbReference type="RefSeq" id="WP_058241059.1">
    <property type="nucleotide sequence ID" value="NZ_CYPW01000032.1"/>
</dbReference>
<name>A0A0P1ETI6_9RHOB</name>
<organism evidence="1 2">
    <name type="scientific">Shimia marina</name>
    <dbReference type="NCBI Taxonomy" id="321267"/>
    <lineage>
        <taxon>Bacteria</taxon>
        <taxon>Pseudomonadati</taxon>
        <taxon>Pseudomonadota</taxon>
        <taxon>Alphaproteobacteria</taxon>
        <taxon>Rhodobacterales</taxon>
        <taxon>Roseobacteraceae</taxon>
    </lineage>
</organism>
<proteinExistence type="predicted"/>
<dbReference type="Gene3D" id="3.30.420.10">
    <property type="entry name" value="Ribonuclease H-like superfamily/Ribonuclease H"/>
    <property type="match status" value="1"/>
</dbReference>
<gene>
    <name evidence="1" type="ORF">SHM7688_03360</name>
</gene>
<dbReference type="InterPro" id="IPR012337">
    <property type="entry name" value="RNaseH-like_sf"/>
</dbReference>
<dbReference type="InterPro" id="IPR036397">
    <property type="entry name" value="RNaseH_sf"/>
</dbReference>
<dbReference type="GO" id="GO:0003676">
    <property type="term" value="F:nucleic acid binding"/>
    <property type="evidence" value="ECO:0007669"/>
    <property type="project" value="InterPro"/>
</dbReference>
<keyword evidence="2" id="KW-1185">Reference proteome</keyword>
<dbReference type="AlphaFoldDB" id="A0A0P1ETI6"/>
<dbReference type="Proteomes" id="UP000054823">
    <property type="component" value="Unassembled WGS sequence"/>
</dbReference>